<protein>
    <submittedName>
        <fullName evidence="4">CBS domain-containing protein</fullName>
    </submittedName>
</protein>
<keyword evidence="1 2" id="KW-0129">CBS domain</keyword>
<evidence type="ECO:0000256" key="1">
    <source>
        <dbReference type="ARBA" id="ARBA00023122"/>
    </source>
</evidence>
<gene>
    <name evidence="4" type="ORF">ACFQ2J_02460</name>
</gene>
<dbReference type="InterPro" id="IPR051257">
    <property type="entry name" value="Diverse_CBS-Domain"/>
</dbReference>
<dbReference type="CDD" id="cd04622">
    <property type="entry name" value="CBS_pair_HRP1_like"/>
    <property type="match status" value="1"/>
</dbReference>
<dbReference type="PANTHER" id="PTHR43080:SF2">
    <property type="entry name" value="CBS DOMAIN-CONTAINING PROTEIN"/>
    <property type="match status" value="1"/>
</dbReference>
<dbReference type="InterPro" id="IPR000644">
    <property type="entry name" value="CBS_dom"/>
</dbReference>
<dbReference type="RefSeq" id="WP_386056267.1">
    <property type="nucleotide sequence ID" value="NZ_JBHTKL010000001.1"/>
</dbReference>
<keyword evidence="5" id="KW-1185">Reference proteome</keyword>
<evidence type="ECO:0000259" key="3">
    <source>
        <dbReference type="PROSITE" id="PS51371"/>
    </source>
</evidence>
<dbReference type="PANTHER" id="PTHR43080">
    <property type="entry name" value="CBS DOMAIN-CONTAINING PROTEIN CBSX3, MITOCHONDRIAL"/>
    <property type="match status" value="1"/>
</dbReference>
<dbReference type="Pfam" id="PF00571">
    <property type="entry name" value="CBS"/>
    <property type="match status" value="2"/>
</dbReference>
<evidence type="ECO:0000256" key="2">
    <source>
        <dbReference type="PROSITE-ProRule" id="PRU00703"/>
    </source>
</evidence>
<evidence type="ECO:0000313" key="5">
    <source>
        <dbReference type="Proteomes" id="UP001596990"/>
    </source>
</evidence>
<feature type="domain" description="CBS" evidence="3">
    <location>
        <begin position="8"/>
        <end position="64"/>
    </location>
</feature>
<dbReference type="SUPFAM" id="SSF54631">
    <property type="entry name" value="CBS-domain pair"/>
    <property type="match status" value="1"/>
</dbReference>
<dbReference type="PROSITE" id="PS51371">
    <property type="entry name" value="CBS"/>
    <property type="match status" value="2"/>
</dbReference>
<organism evidence="4 5">
    <name type="scientific">Thalassobacillus hwangdonensis</name>
    <dbReference type="NCBI Taxonomy" id="546108"/>
    <lineage>
        <taxon>Bacteria</taxon>
        <taxon>Bacillati</taxon>
        <taxon>Bacillota</taxon>
        <taxon>Bacilli</taxon>
        <taxon>Bacillales</taxon>
        <taxon>Bacillaceae</taxon>
        <taxon>Thalassobacillus</taxon>
    </lineage>
</organism>
<dbReference type="InterPro" id="IPR046342">
    <property type="entry name" value="CBS_dom_sf"/>
</dbReference>
<dbReference type="Proteomes" id="UP001596990">
    <property type="component" value="Unassembled WGS sequence"/>
</dbReference>
<dbReference type="SMART" id="SM00116">
    <property type="entry name" value="CBS"/>
    <property type="match status" value="2"/>
</dbReference>
<reference evidence="5" key="1">
    <citation type="journal article" date="2019" name="Int. J. Syst. Evol. Microbiol.">
        <title>The Global Catalogue of Microorganisms (GCM) 10K type strain sequencing project: providing services to taxonomists for standard genome sequencing and annotation.</title>
        <authorList>
            <consortium name="The Broad Institute Genomics Platform"/>
            <consortium name="The Broad Institute Genome Sequencing Center for Infectious Disease"/>
            <person name="Wu L."/>
            <person name="Ma J."/>
        </authorList>
    </citation>
    <scope>NUCLEOTIDE SEQUENCE [LARGE SCALE GENOMIC DNA]</scope>
    <source>
        <strain evidence="5">CCUG 56607</strain>
    </source>
</reference>
<dbReference type="Gene3D" id="3.10.580.10">
    <property type="entry name" value="CBS-domain"/>
    <property type="match status" value="1"/>
</dbReference>
<sequence length="142" mass="15453">MKSVNDIMTSDVSCCKEDDHLYDAATLMKERNVGAIPVCRENNELVGMVTDRDLVIRGYAAKKPGSAAITEVMSDKLYHVAPDASLQEASQVMADHQIRRLPVVQQGKLVGIISLGDLSVEDMSNQAAGTALEEISERPEVH</sequence>
<proteinExistence type="predicted"/>
<comment type="caution">
    <text evidence="4">The sequence shown here is derived from an EMBL/GenBank/DDBJ whole genome shotgun (WGS) entry which is preliminary data.</text>
</comment>
<dbReference type="EMBL" id="JBHTKL010000001">
    <property type="protein sequence ID" value="MFD1018050.1"/>
    <property type="molecule type" value="Genomic_DNA"/>
</dbReference>
<accession>A0ABW3KWJ9</accession>
<evidence type="ECO:0000313" key="4">
    <source>
        <dbReference type="EMBL" id="MFD1018050.1"/>
    </source>
</evidence>
<name>A0ABW3KWJ9_9BACI</name>
<feature type="domain" description="CBS" evidence="3">
    <location>
        <begin position="73"/>
        <end position="128"/>
    </location>
</feature>